<dbReference type="EMBL" id="RJJU01000010">
    <property type="protein sequence ID" value="RUM11172.1"/>
    <property type="molecule type" value="Genomic_DNA"/>
</dbReference>
<keyword evidence="3" id="KW-1185">Reference proteome</keyword>
<dbReference type="AlphaFoldDB" id="A0A7W6FJE8"/>
<organism evidence="1 4">
    <name type="scientific">Rhizobium fabae</name>
    <dbReference type="NCBI Taxonomy" id="573179"/>
    <lineage>
        <taxon>Bacteria</taxon>
        <taxon>Pseudomonadati</taxon>
        <taxon>Pseudomonadota</taxon>
        <taxon>Alphaproteobacteria</taxon>
        <taxon>Hyphomicrobiales</taxon>
        <taxon>Rhizobiaceae</taxon>
        <taxon>Rhizobium/Agrobacterium group</taxon>
        <taxon>Rhizobium</taxon>
    </lineage>
</organism>
<dbReference type="EMBL" id="JACIDG010000008">
    <property type="protein sequence ID" value="MBB3916173.1"/>
    <property type="molecule type" value="Genomic_DNA"/>
</dbReference>
<accession>A0A7W6FJE8</accession>
<reference evidence="2 3" key="1">
    <citation type="submission" date="2018-11" db="EMBL/GenBank/DDBJ databases">
        <authorList>
            <person name="Huo Y."/>
        </authorList>
    </citation>
    <scope>NUCLEOTIDE SEQUENCE [LARGE SCALE GENOMIC DNA]</scope>
    <source>
        <strain evidence="2 3">CCBAU 33202</strain>
    </source>
</reference>
<gene>
    <name evidence="2" type="ORF">EFB14_20110</name>
    <name evidence="1" type="ORF">GGQ65_003473</name>
</gene>
<evidence type="ECO:0000313" key="2">
    <source>
        <dbReference type="EMBL" id="RUM11172.1"/>
    </source>
</evidence>
<reference evidence="1 4" key="2">
    <citation type="submission" date="2020-08" db="EMBL/GenBank/DDBJ databases">
        <title>Genomic Encyclopedia of Type Strains, Phase IV (KMG-IV): sequencing the most valuable type-strain genomes for metagenomic binning, comparative biology and taxonomic classification.</title>
        <authorList>
            <person name="Goeker M."/>
        </authorList>
    </citation>
    <scope>NUCLEOTIDE SEQUENCE [LARGE SCALE GENOMIC DNA]</scope>
    <source>
        <strain evidence="1 4">DSM 19331</strain>
    </source>
</reference>
<comment type="caution">
    <text evidence="1">The sequence shown here is derived from an EMBL/GenBank/DDBJ whole genome shotgun (WGS) entry which is preliminary data.</text>
</comment>
<evidence type="ECO:0000313" key="1">
    <source>
        <dbReference type="EMBL" id="MBB3916173.1"/>
    </source>
</evidence>
<sequence length="86" mass="9537">MRWGESLLKAAGLTVTTEDIAKLADADLNGRQITNVIRTASTMAKLDGEAVTYERLVEEIEEAIRFEREMLQAPDYLGKPELKAVA</sequence>
<proteinExistence type="predicted"/>
<protein>
    <submittedName>
        <fullName evidence="1">Uncharacterized protein</fullName>
    </submittedName>
</protein>
<dbReference type="Proteomes" id="UP000545490">
    <property type="component" value="Unassembled WGS sequence"/>
</dbReference>
<dbReference type="Proteomes" id="UP000272004">
    <property type="component" value="Unassembled WGS sequence"/>
</dbReference>
<name>A0A7W6FJE8_9HYPH</name>
<evidence type="ECO:0000313" key="4">
    <source>
        <dbReference type="Proteomes" id="UP000545490"/>
    </source>
</evidence>
<evidence type="ECO:0000313" key="3">
    <source>
        <dbReference type="Proteomes" id="UP000272004"/>
    </source>
</evidence>
<dbReference type="RefSeq" id="WP_126828309.1">
    <property type="nucleotide sequence ID" value="NZ_JACIDG010000008.1"/>
</dbReference>